<dbReference type="EMBL" id="JACHVS010000002">
    <property type="protein sequence ID" value="MBB2996593.1"/>
    <property type="molecule type" value="Genomic_DNA"/>
</dbReference>
<comment type="caution">
    <text evidence="1">The sequence shown here is derived from an EMBL/GenBank/DDBJ whole genome shotgun (WGS) entry which is preliminary data.</text>
</comment>
<keyword evidence="2" id="KW-1185">Reference proteome</keyword>
<dbReference type="AlphaFoldDB" id="A0A839QLW0"/>
<accession>A0A839QLW0</accession>
<protein>
    <submittedName>
        <fullName evidence="1">Uncharacterized protein</fullName>
    </submittedName>
</protein>
<dbReference type="Proteomes" id="UP000523000">
    <property type="component" value="Unassembled WGS sequence"/>
</dbReference>
<name>A0A839QLW0_9MICC</name>
<evidence type="ECO:0000313" key="1">
    <source>
        <dbReference type="EMBL" id="MBB2996593.1"/>
    </source>
</evidence>
<evidence type="ECO:0000313" key="2">
    <source>
        <dbReference type="Proteomes" id="UP000523000"/>
    </source>
</evidence>
<sequence length="216" mass="23532">MMPDSTINRFNRRAALSGAAVLLGSMLGGCGFVIRRSSGPPSFSPEELEDTAEFSTLDELGVARAKASNSLRFDFCAGSIAKSDVGLPDSAYAPDVVANTGEKFRLSIKGSAGTLEAETDHVRFVTTDDFPVLTIITYFLTTESYEDYVRLIRDAVVDYGFDPVPVEAWIEQTSRDHGGDASFVVGEGNTLGFYVSYDLRYDGRKKVQVIIVQVSR</sequence>
<gene>
    <name evidence="1" type="ORF">E9229_002840</name>
</gene>
<organism evidence="1 2">
    <name type="scientific">Paeniglutamicibacter cryotolerans</name>
    <dbReference type="NCBI Taxonomy" id="670079"/>
    <lineage>
        <taxon>Bacteria</taxon>
        <taxon>Bacillati</taxon>
        <taxon>Actinomycetota</taxon>
        <taxon>Actinomycetes</taxon>
        <taxon>Micrococcales</taxon>
        <taxon>Micrococcaceae</taxon>
        <taxon>Paeniglutamicibacter</taxon>
    </lineage>
</organism>
<dbReference type="RefSeq" id="WP_183512148.1">
    <property type="nucleotide sequence ID" value="NZ_BAABGK010000033.1"/>
</dbReference>
<reference evidence="1 2" key="1">
    <citation type="submission" date="2020-08" db="EMBL/GenBank/DDBJ databases">
        <title>Sequencing the genomes of 1000 actinobacteria strains.</title>
        <authorList>
            <person name="Klenk H.-P."/>
        </authorList>
    </citation>
    <scope>NUCLEOTIDE SEQUENCE [LARGE SCALE GENOMIC DNA]</scope>
    <source>
        <strain evidence="1 2">DSM 22826</strain>
    </source>
</reference>
<proteinExistence type="predicted"/>